<accession>A0A553PRK1</accession>
<proteinExistence type="predicted"/>
<protein>
    <submittedName>
        <fullName evidence="1">Uncharacterized protein</fullName>
    </submittedName>
</protein>
<name>A0A553PRK1_TIGCA</name>
<evidence type="ECO:0000313" key="2">
    <source>
        <dbReference type="Proteomes" id="UP000318571"/>
    </source>
</evidence>
<dbReference type="AlphaFoldDB" id="A0A553PRK1"/>
<reference evidence="1 2" key="1">
    <citation type="journal article" date="2018" name="Nat. Ecol. Evol.">
        <title>Genomic signatures of mitonuclear coevolution across populations of Tigriopus californicus.</title>
        <authorList>
            <person name="Barreto F.S."/>
            <person name="Watson E.T."/>
            <person name="Lima T.G."/>
            <person name="Willett C.S."/>
            <person name="Edmands S."/>
            <person name="Li W."/>
            <person name="Burton R.S."/>
        </authorList>
    </citation>
    <scope>NUCLEOTIDE SEQUENCE [LARGE SCALE GENOMIC DNA]</scope>
    <source>
        <strain evidence="1 2">San Diego</strain>
    </source>
</reference>
<dbReference type="Proteomes" id="UP000318571">
    <property type="component" value="Chromosome 12"/>
</dbReference>
<organism evidence="1 2">
    <name type="scientific">Tigriopus californicus</name>
    <name type="common">Marine copepod</name>
    <dbReference type="NCBI Taxonomy" id="6832"/>
    <lineage>
        <taxon>Eukaryota</taxon>
        <taxon>Metazoa</taxon>
        <taxon>Ecdysozoa</taxon>
        <taxon>Arthropoda</taxon>
        <taxon>Crustacea</taxon>
        <taxon>Multicrustacea</taxon>
        <taxon>Hexanauplia</taxon>
        <taxon>Copepoda</taxon>
        <taxon>Harpacticoida</taxon>
        <taxon>Harpacticidae</taxon>
        <taxon>Tigriopus</taxon>
    </lineage>
</organism>
<gene>
    <name evidence="1" type="ORF">TCAL_15473</name>
</gene>
<sequence length="128" mass="14726">MSEPTTELPFQSVSADLFSHCGWEYIVYVDRMSGWPCVGKLGRTCDSSSVIKIIRSKISEIGVPVKMSIESSWYWYSGRHPGSKIEEVDEDRSGCGYRKRRDYYVKTPSGAVYWRNRRFLRPLTSAVN</sequence>
<feature type="non-terminal residue" evidence="1">
    <location>
        <position position="128"/>
    </location>
</feature>
<keyword evidence="2" id="KW-1185">Reference proteome</keyword>
<evidence type="ECO:0000313" key="1">
    <source>
        <dbReference type="EMBL" id="TRY80302.1"/>
    </source>
</evidence>
<comment type="caution">
    <text evidence="1">The sequence shown here is derived from an EMBL/GenBank/DDBJ whole genome shotgun (WGS) entry which is preliminary data.</text>
</comment>
<dbReference type="EMBL" id="VCGU01000001">
    <property type="protein sequence ID" value="TRY80302.1"/>
    <property type="molecule type" value="Genomic_DNA"/>
</dbReference>